<dbReference type="InterPro" id="IPR041753">
    <property type="entry name" value="PP5_C"/>
</dbReference>
<dbReference type="SMART" id="SM00028">
    <property type="entry name" value="TPR"/>
    <property type="match status" value="3"/>
</dbReference>
<feature type="compositionally biased region" description="Polar residues" evidence="16">
    <location>
        <begin position="30"/>
        <end position="40"/>
    </location>
</feature>
<comment type="similarity">
    <text evidence="4">Belongs to the PPP phosphatase family. PP-5 (PP-T) subfamily.</text>
</comment>
<evidence type="ECO:0000256" key="1">
    <source>
        <dbReference type="ARBA" id="ARBA00001936"/>
    </source>
</evidence>
<evidence type="ECO:0000256" key="16">
    <source>
        <dbReference type="SAM" id="MobiDB-lite"/>
    </source>
</evidence>
<dbReference type="Gene3D" id="3.60.21.10">
    <property type="match status" value="1"/>
</dbReference>
<gene>
    <name evidence="18" type="ORF">Cvel_3301</name>
</gene>
<dbReference type="PROSITE" id="PS00125">
    <property type="entry name" value="SER_THR_PHOSPHATASE"/>
    <property type="match status" value="1"/>
</dbReference>
<dbReference type="PhylomeDB" id="A0A0G4FFZ0"/>
<dbReference type="GO" id="GO:0046872">
    <property type="term" value="F:metal ion binding"/>
    <property type="evidence" value="ECO:0007669"/>
    <property type="project" value="UniProtKB-KW"/>
</dbReference>
<dbReference type="InterPro" id="IPR029052">
    <property type="entry name" value="Metallo-depent_PP-like"/>
</dbReference>
<dbReference type="Pfam" id="PF08321">
    <property type="entry name" value="PPP5"/>
    <property type="match status" value="1"/>
</dbReference>
<dbReference type="EC" id="3.1.3.16" evidence="15"/>
<comment type="subcellular location">
    <subcellularLocation>
        <location evidence="3">Nucleus</location>
    </subcellularLocation>
</comment>
<evidence type="ECO:0000256" key="4">
    <source>
        <dbReference type="ARBA" id="ARBA00008786"/>
    </source>
</evidence>
<evidence type="ECO:0000256" key="8">
    <source>
        <dbReference type="ARBA" id="ARBA00022803"/>
    </source>
</evidence>
<evidence type="ECO:0000256" key="11">
    <source>
        <dbReference type="ARBA" id="ARBA00023242"/>
    </source>
</evidence>
<dbReference type="PANTHER" id="PTHR45668:SF5">
    <property type="entry name" value="SERINE_THREONINE-PROTEIN PHOSPHATASE 5"/>
    <property type="match status" value="1"/>
</dbReference>
<comment type="catalytic activity">
    <reaction evidence="13">
        <text>O-phospho-L-threonyl-[protein] + H2O = L-threonyl-[protein] + phosphate</text>
        <dbReference type="Rhea" id="RHEA:47004"/>
        <dbReference type="Rhea" id="RHEA-COMP:11060"/>
        <dbReference type="Rhea" id="RHEA-COMP:11605"/>
        <dbReference type="ChEBI" id="CHEBI:15377"/>
        <dbReference type="ChEBI" id="CHEBI:30013"/>
        <dbReference type="ChEBI" id="CHEBI:43474"/>
        <dbReference type="ChEBI" id="CHEBI:61977"/>
        <dbReference type="EC" id="3.1.3.16"/>
    </reaction>
    <physiologicalReaction direction="left-to-right" evidence="13">
        <dbReference type="Rhea" id="RHEA:47005"/>
    </physiologicalReaction>
</comment>
<evidence type="ECO:0000256" key="3">
    <source>
        <dbReference type="ARBA" id="ARBA00004123"/>
    </source>
</evidence>
<comment type="catalytic activity">
    <reaction evidence="12">
        <text>O-phospho-L-seryl-[protein] + H2O = L-seryl-[protein] + phosphate</text>
        <dbReference type="Rhea" id="RHEA:20629"/>
        <dbReference type="Rhea" id="RHEA-COMP:9863"/>
        <dbReference type="Rhea" id="RHEA-COMP:11604"/>
        <dbReference type="ChEBI" id="CHEBI:15377"/>
        <dbReference type="ChEBI" id="CHEBI:29999"/>
        <dbReference type="ChEBI" id="CHEBI:43474"/>
        <dbReference type="ChEBI" id="CHEBI:83421"/>
        <dbReference type="EC" id="3.1.3.16"/>
    </reaction>
    <physiologicalReaction direction="left-to-right" evidence="12">
        <dbReference type="Rhea" id="RHEA:20630"/>
    </physiologicalReaction>
</comment>
<dbReference type="CDD" id="cd07417">
    <property type="entry name" value="MPP_PP5_C"/>
    <property type="match status" value="1"/>
</dbReference>
<organism evidence="18">
    <name type="scientific">Chromera velia CCMP2878</name>
    <dbReference type="NCBI Taxonomy" id="1169474"/>
    <lineage>
        <taxon>Eukaryota</taxon>
        <taxon>Sar</taxon>
        <taxon>Alveolata</taxon>
        <taxon>Colpodellida</taxon>
        <taxon>Chromeraceae</taxon>
        <taxon>Chromera</taxon>
    </lineage>
</organism>
<dbReference type="SMART" id="SM00156">
    <property type="entry name" value="PP2Ac"/>
    <property type="match status" value="1"/>
</dbReference>
<keyword evidence="8" id="KW-0802">TPR repeat</keyword>
<evidence type="ECO:0000256" key="6">
    <source>
        <dbReference type="ARBA" id="ARBA00022737"/>
    </source>
</evidence>
<keyword evidence="5" id="KW-0479">Metal-binding</keyword>
<keyword evidence="7 15" id="KW-0378">Hydrolase</keyword>
<dbReference type="GO" id="GO:0005634">
    <property type="term" value="C:nucleus"/>
    <property type="evidence" value="ECO:0007669"/>
    <property type="project" value="UniProtKB-SubCell"/>
</dbReference>
<comment type="cofactor">
    <cofactor evidence="2">
        <name>Mg(2+)</name>
        <dbReference type="ChEBI" id="CHEBI:18420"/>
    </cofactor>
</comment>
<comment type="cofactor">
    <cofactor evidence="1">
        <name>Mn(2+)</name>
        <dbReference type="ChEBI" id="CHEBI:29035"/>
    </cofactor>
</comment>
<feature type="region of interest" description="Disordered" evidence="16">
    <location>
        <begin position="1"/>
        <end position="40"/>
    </location>
</feature>
<dbReference type="PANTHER" id="PTHR45668">
    <property type="entry name" value="SERINE/THREONINE-PROTEIN PHOSPHATASE 5-RELATED"/>
    <property type="match status" value="1"/>
</dbReference>
<dbReference type="PRINTS" id="PR00114">
    <property type="entry name" value="STPHPHTASE"/>
</dbReference>
<dbReference type="VEuPathDB" id="CryptoDB:Cvel_3301"/>
<evidence type="ECO:0000313" key="18">
    <source>
        <dbReference type="EMBL" id="CEM12153.1"/>
    </source>
</evidence>
<dbReference type="Gene3D" id="1.25.40.10">
    <property type="entry name" value="Tetratricopeptide repeat domain"/>
    <property type="match status" value="1"/>
</dbReference>
<feature type="active site" description="Proton donor/acceptor" evidence="14">
    <location>
        <position position="366"/>
    </location>
</feature>
<dbReference type="SUPFAM" id="SSF48452">
    <property type="entry name" value="TPR-like"/>
    <property type="match status" value="1"/>
</dbReference>
<dbReference type="EMBL" id="CDMZ01000341">
    <property type="protein sequence ID" value="CEM12153.1"/>
    <property type="molecule type" value="Genomic_DNA"/>
</dbReference>
<dbReference type="InterPro" id="IPR011990">
    <property type="entry name" value="TPR-like_helical_dom_sf"/>
</dbReference>
<evidence type="ECO:0000256" key="2">
    <source>
        <dbReference type="ARBA" id="ARBA00001946"/>
    </source>
</evidence>
<keyword evidence="10" id="KW-0464">Manganese</keyword>
<evidence type="ECO:0000256" key="5">
    <source>
        <dbReference type="ARBA" id="ARBA00022723"/>
    </source>
</evidence>
<dbReference type="AlphaFoldDB" id="A0A0G4FFZ0"/>
<evidence type="ECO:0000256" key="10">
    <source>
        <dbReference type="ARBA" id="ARBA00023211"/>
    </source>
</evidence>
<dbReference type="Pfam" id="PF00149">
    <property type="entry name" value="Metallophos"/>
    <property type="match status" value="1"/>
</dbReference>
<dbReference type="PIRSF" id="PIRSF033096">
    <property type="entry name" value="PPPtase_5"/>
    <property type="match status" value="1"/>
</dbReference>
<evidence type="ECO:0000256" key="9">
    <source>
        <dbReference type="ARBA" id="ARBA00022912"/>
    </source>
</evidence>
<evidence type="ECO:0000256" key="13">
    <source>
        <dbReference type="ARBA" id="ARBA00048832"/>
    </source>
</evidence>
<evidence type="ECO:0000256" key="15">
    <source>
        <dbReference type="RuleBase" id="RU004273"/>
    </source>
</evidence>
<sequence>MAECEAAPAHNGGAKGVEETNGENGVGMESSTTDACSSSVASEAGTVANGGLTHSNGSIQHLQQQMEEDSLDDDQAKEIKKRADKHKEEGNVLFKAGHYVEASEEYTSAILICTEHENDILKADLHIYFSNRAFCQLRLENFGSCIVDAERALQVKPSFTKAAYRRGCAYMLLSKWKLASKDFTTVFNATKDKDAELKMKECQKMIKQQKFAEAIRMEKAKPISETIEVDHITVAESYDGPRYQRGESGAEFLKELLAWMKEQKTLHKRYAYEIVLDAINLLKQKKALNYVTVPEGKQFTVCGDVHGQFYDLLNIFEMNGLPSEENPYLFNGDFVDRGSFSVECTLAVFAAMVIFPSHFHLNRGNHETKNMNKIYGFEGEVKAKYDQPLYDLCAEAFCLLPLSHVLNKKVFVTHGGLFSKDDVTLNDIEKVDRDGEPPDEGLFVEMLWSDPQVPRGRAPSKRGVGVAFGPDVTANFLEKNGLDLVVRSHEMKPAGYEVEHGGKLVTVFSAPNYCDQMGNQGAFMRFTAEPDGRMSFKCTSFDHVPHPPVKAMAYAKPFLASGLF</sequence>
<dbReference type="GO" id="GO:0004722">
    <property type="term" value="F:protein serine/threonine phosphatase activity"/>
    <property type="evidence" value="ECO:0007669"/>
    <property type="project" value="UniProtKB-EC"/>
</dbReference>
<dbReference type="InterPro" id="IPR004843">
    <property type="entry name" value="Calcineurin-like_PHP"/>
</dbReference>
<reference evidence="18" key="1">
    <citation type="submission" date="2014-11" db="EMBL/GenBank/DDBJ databases">
        <authorList>
            <person name="Otto D Thomas"/>
            <person name="Naeem Raeece"/>
        </authorList>
    </citation>
    <scope>NUCLEOTIDE SEQUENCE</scope>
</reference>
<dbReference type="InterPro" id="IPR013235">
    <property type="entry name" value="PPP_dom"/>
</dbReference>
<dbReference type="GO" id="GO:0005737">
    <property type="term" value="C:cytoplasm"/>
    <property type="evidence" value="ECO:0007669"/>
    <property type="project" value="UniProtKB-ARBA"/>
</dbReference>
<dbReference type="InterPro" id="IPR006186">
    <property type="entry name" value="Ser/Thr-sp_prot-phosphatase"/>
</dbReference>
<proteinExistence type="inferred from homology"/>
<feature type="domain" description="Serine/threonine specific protein phosphatases" evidence="17">
    <location>
        <begin position="362"/>
        <end position="367"/>
    </location>
</feature>
<evidence type="ECO:0000256" key="12">
    <source>
        <dbReference type="ARBA" id="ARBA00047986"/>
    </source>
</evidence>
<evidence type="ECO:0000256" key="7">
    <source>
        <dbReference type="ARBA" id="ARBA00022801"/>
    </source>
</evidence>
<protein>
    <recommendedName>
        <fullName evidence="15">Serine/threonine-protein phosphatase</fullName>
        <ecNumber evidence="15">3.1.3.16</ecNumber>
    </recommendedName>
</protein>
<name>A0A0G4FFZ0_9ALVE</name>
<keyword evidence="9" id="KW-0904">Protein phosphatase</keyword>
<dbReference type="InterPro" id="IPR051134">
    <property type="entry name" value="PPP_phosphatase"/>
</dbReference>
<dbReference type="FunFam" id="3.60.21.10:FF:000036">
    <property type="entry name" value="Serine/threonine protein phosphatase 5"/>
    <property type="match status" value="1"/>
</dbReference>
<evidence type="ECO:0000256" key="14">
    <source>
        <dbReference type="PIRSR" id="PIRSR033096-1"/>
    </source>
</evidence>
<dbReference type="SUPFAM" id="SSF56300">
    <property type="entry name" value="Metallo-dependent phosphatases"/>
    <property type="match status" value="1"/>
</dbReference>
<dbReference type="InterPro" id="IPR019734">
    <property type="entry name" value="TPR_rpt"/>
</dbReference>
<evidence type="ECO:0000259" key="17">
    <source>
        <dbReference type="PROSITE" id="PS00125"/>
    </source>
</evidence>
<accession>A0A0G4FFZ0</accession>
<keyword evidence="6" id="KW-0677">Repeat</keyword>
<keyword evidence="11" id="KW-0539">Nucleus</keyword>